<dbReference type="AlphaFoldDB" id="A0A9D1RIW2"/>
<proteinExistence type="predicted"/>
<sequence length="78" mass="9193">MRKEENEWKDIFGSVNIEEEGDMAREKAINVEKTYEKPNNASINENICKKEDKIHEKGKEFSLKDAIIYSSIIERPYK</sequence>
<gene>
    <name evidence="1" type="ORF">IAC47_03985</name>
</gene>
<dbReference type="EMBL" id="DXGG01000132">
    <property type="protein sequence ID" value="HIW87416.1"/>
    <property type="molecule type" value="Genomic_DNA"/>
</dbReference>
<accession>A0A9D1RIW2</accession>
<name>A0A9D1RIW2_9BACT</name>
<organism evidence="1 2">
    <name type="scientific">Candidatus Onthomorpha intestinigallinarum</name>
    <dbReference type="NCBI Taxonomy" id="2840880"/>
    <lineage>
        <taxon>Bacteria</taxon>
        <taxon>Pseudomonadati</taxon>
        <taxon>Bacteroidota</taxon>
        <taxon>Bacteroidia</taxon>
        <taxon>Bacteroidales</taxon>
        <taxon>Candidatus Onthomorpha</taxon>
    </lineage>
</organism>
<evidence type="ECO:0000313" key="2">
    <source>
        <dbReference type="Proteomes" id="UP000824267"/>
    </source>
</evidence>
<protein>
    <submittedName>
        <fullName evidence="1">Uncharacterized protein</fullName>
    </submittedName>
</protein>
<reference evidence="1" key="1">
    <citation type="journal article" date="2021" name="PeerJ">
        <title>Extensive microbial diversity within the chicken gut microbiome revealed by metagenomics and culture.</title>
        <authorList>
            <person name="Gilroy R."/>
            <person name="Ravi A."/>
            <person name="Getino M."/>
            <person name="Pursley I."/>
            <person name="Horton D.L."/>
            <person name="Alikhan N.F."/>
            <person name="Baker D."/>
            <person name="Gharbi K."/>
            <person name="Hall N."/>
            <person name="Watson M."/>
            <person name="Adriaenssens E.M."/>
            <person name="Foster-Nyarko E."/>
            <person name="Jarju S."/>
            <person name="Secka A."/>
            <person name="Antonio M."/>
            <person name="Oren A."/>
            <person name="Chaudhuri R.R."/>
            <person name="La Ragione R."/>
            <person name="Hildebrand F."/>
            <person name="Pallen M.J."/>
        </authorList>
    </citation>
    <scope>NUCLEOTIDE SEQUENCE</scope>
    <source>
        <strain evidence="1">Gambia16-930</strain>
    </source>
</reference>
<comment type="caution">
    <text evidence="1">The sequence shown here is derived from an EMBL/GenBank/DDBJ whole genome shotgun (WGS) entry which is preliminary data.</text>
</comment>
<reference evidence="1" key="2">
    <citation type="submission" date="2021-04" db="EMBL/GenBank/DDBJ databases">
        <authorList>
            <person name="Gilroy R."/>
        </authorList>
    </citation>
    <scope>NUCLEOTIDE SEQUENCE</scope>
    <source>
        <strain evidence="1">Gambia16-930</strain>
    </source>
</reference>
<evidence type="ECO:0000313" key="1">
    <source>
        <dbReference type="EMBL" id="HIW87416.1"/>
    </source>
</evidence>
<dbReference type="Proteomes" id="UP000824267">
    <property type="component" value="Unassembled WGS sequence"/>
</dbReference>